<feature type="compositionally biased region" description="Polar residues" evidence="2">
    <location>
        <begin position="441"/>
        <end position="455"/>
    </location>
</feature>
<dbReference type="Proteomes" id="UP000015104">
    <property type="component" value="Unassembled WGS sequence"/>
</dbReference>
<feature type="compositionally biased region" description="Basic and acidic residues" evidence="2">
    <location>
        <begin position="457"/>
        <end position="466"/>
    </location>
</feature>
<feature type="compositionally biased region" description="Low complexity" evidence="2">
    <location>
        <begin position="653"/>
        <end position="664"/>
    </location>
</feature>
<feature type="compositionally biased region" description="Low complexity" evidence="2">
    <location>
        <begin position="611"/>
        <end position="622"/>
    </location>
</feature>
<dbReference type="PROSITE" id="PS51155">
    <property type="entry name" value="CHIT_BIND_RR_2"/>
    <property type="match status" value="1"/>
</dbReference>
<dbReference type="HOGENOM" id="CLU_253084_0_0_1"/>
<feature type="compositionally biased region" description="Low complexity" evidence="2">
    <location>
        <begin position="374"/>
        <end position="397"/>
    </location>
</feature>
<feature type="compositionally biased region" description="Low complexity" evidence="2">
    <location>
        <begin position="937"/>
        <end position="959"/>
    </location>
</feature>
<feature type="compositionally biased region" description="Polar residues" evidence="2">
    <location>
        <begin position="1156"/>
        <end position="1165"/>
    </location>
</feature>
<proteinExistence type="predicted"/>
<keyword evidence="1" id="KW-0193">Cuticle</keyword>
<dbReference type="KEGG" id="tut:107364801"/>
<evidence type="ECO:0000313" key="5">
    <source>
        <dbReference type="Proteomes" id="UP000015104"/>
    </source>
</evidence>
<feature type="region of interest" description="Disordered" evidence="2">
    <location>
        <begin position="179"/>
        <end position="300"/>
    </location>
</feature>
<feature type="compositionally biased region" description="Polar residues" evidence="2">
    <location>
        <begin position="332"/>
        <end position="342"/>
    </location>
</feature>
<feature type="region of interest" description="Disordered" evidence="2">
    <location>
        <begin position="937"/>
        <end position="967"/>
    </location>
</feature>
<reference evidence="5" key="1">
    <citation type="submission" date="2011-08" db="EMBL/GenBank/DDBJ databases">
        <authorList>
            <person name="Rombauts S."/>
        </authorList>
    </citation>
    <scope>NUCLEOTIDE SEQUENCE</scope>
    <source>
        <strain evidence="5">London</strain>
    </source>
</reference>
<feature type="region of interest" description="Disordered" evidence="2">
    <location>
        <begin position="819"/>
        <end position="852"/>
    </location>
</feature>
<gene>
    <name evidence="4" type="primary">107364801</name>
</gene>
<feature type="compositionally biased region" description="Low complexity" evidence="2">
    <location>
        <begin position="1166"/>
        <end position="1219"/>
    </location>
</feature>
<feature type="compositionally biased region" description="Low complexity" evidence="2">
    <location>
        <begin position="509"/>
        <end position="520"/>
    </location>
</feature>
<keyword evidence="5" id="KW-1185">Reference proteome</keyword>
<feature type="compositionally biased region" description="Low complexity" evidence="2">
    <location>
        <begin position="212"/>
        <end position="249"/>
    </location>
</feature>
<dbReference type="OrthoDB" id="6436078at2759"/>
<feature type="compositionally biased region" description="Basic and acidic residues" evidence="2">
    <location>
        <begin position="666"/>
        <end position="677"/>
    </location>
</feature>
<feature type="compositionally biased region" description="Polar residues" evidence="2">
    <location>
        <begin position="467"/>
        <end position="485"/>
    </location>
</feature>
<dbReference type="Pfam" id="PF00379">
    <property type="entry name" value="Chitin_bind_4"/>
    <property type="match status" value="1"/>
</dbReference>
<keyword evidence="3" id="KW-0732">Signal</keyword>
<accession>T1JS50</accession>
<dbReference type="InterPro" id="IPR000618">
    <property type="entry name" value="Insect_cuticle"/>
</dbReference>
<feature type="region of interest" description="Disordered" evidence="2">
    <location>
        <begin position="879"/>
        <end position="914"/>
    </location>
</feature>
<evidence type="ECO:0000313" key="4">
    <source>
        <dbReference type="EnsemblMetazoa" id="tetur01g09260.1"/>
    </source>
</evidence>
<name>T1JS50_TETUR</name>
<evidence type="ECO:0000256" key="1">
    <source>
        <dbReference type="PROSITE-ProRule" id="PRU00497"/>
    </source>
</evidence>
<evidence type="ECO:0000256" key="2">
    <source>
        <dbReference type="SAM" id="MobiDB-lite"/>
    </source>
</evidence>
<feature type="compositionally biased region" description="Low complexity" evidence="2">
    <location>
        <begin position="819"/>
        <end position="848"/>
    </location>
</feature>
<protein>
    <recommendedName>
        <fullName evidence="6">OCRE domain-containing protein</fullName>
    </recommendedName>
</protein>
<feature type="compositionally biased region" description="Acidic residues" evidence="2">
    <location>
        <begin position="491"/>
        <end position="501"/>
    </location>
</feature>
<dbReference type="EMBL" id="CAEY01000458">
    <property type="status" value="NOT_ANNOTATED_CDS"/>
    <property type="molecule type" value="Genomic_DNA"/>
</dbReference>
<dbReference type="STRING" id="32264.T1JS50"/>
<dbReference type="GO" id="GO:0042302">
    <property type="term" value="F:structural constituent of cuticle"/>
    <property type="evidence" value="ECO:0007669"/>
    <property type="project" value="UniProtKB-UniRule"/>
</dbReference>
<feature type="compositionally biased region" description="Basic and acidic residues" evidence="2">
    <location>
        <begin position="259"/>
        <end position="270"/>
    </location>
</feature>
<organism evidence="4 5">
    <name type="scientific">Tetranychus urticae</name>
    <name type="common">Two-spotted spider mite</name>
    <dbReference type="NCBI Taxonomy" id="32264"/>
    <lineage>
        <taxon>Eukaryota</taxon>
        <taxon>Metazoa</taxon>
        <taxon>Ecdysozoa</taxon>
        <taxon>Arthropoda</taxon>
        <taxon>Chelicerata</taxon>
        <taxon>Arachnida</taxon>
        <taxon>Acari</taxon>
        <taxon>Acariformes</taxon>
        <taxon>Trombidiformes</taxon>
        <taxon>Prostigmata</taxon>
        <taxon>Eleutherengona</taxon>
        <taxon>Raphignathae</taxon>
        <taxon>Tetranychoidea</taxon>
        <taxon>Tetranychidae</taxon>
        <taxon>Tetranychus</taxon>
    </lineage>
</organism>
<feature type="region of interest" description="Disordered" evidence="2">
    <location>
        <begin position="359"/>
        <end position="427"/>
    </location>
</feature>
<feature type="signal peptide" evidence="3">
    <location>
        <begin position="1"/>
        <end position="28"/>
    </location>
</feature>
<feature type="compositionally biased region" description="Low complexity" evidence="2">
    <location>
        <begin position="273"/>
        <end position="286"/>
    </location>
</feature>
<sequence>MFLLAFTIYLLAFAVSLVLPSPYHFVLGTSNGINGTSTYNFGYDTRDHPGGSGSGAVDNGPRLMREETRLPDGTVIGRYGYTDPFGVFRQVKYVAGSTGYYAYEDVTGGSGGSTSLPLFFKATARQRDLGLSAGIDLSAKFNPPLYHPEAHLAETPSTTPAPSTLSPWEGSFGASIPFKKILSPSSKPKEEPSFSRSHHHHQPSLYHRDYPSSSNNQLSTSSTSSSSESTPFTLSSSSSKQSRLTHSLSPQSSHNQGRNNERLTLNRDKGLFTTLSASSSTSSSGSVVKETDDGQLRYTRPPKTAFQFDFDQASLIKKHIPDQKSDVYGSYKESNLTPIKSNSNDEDDLKELESFRIPSGLNIHPSSLSRRRSSSSISSSRTSQLNKLSPSQPQSSSTPPPPPSSTTTTVKTPSTYPSTVTTTTSTTTEALINHPIFIRNQVNSEHSNENETVSFDENDRLRRSEDATSSDNNLKNDTYLPTISISREPVLEESSEDDLGETESVRVTSSSSSSSSSSDSNIGDIYNLYSREIKSTSSLAPSPINLSDISRYREATIPEVEILSTYGTRLNNPIDGQLESLGYYDSRLLRGLNYNDFSLQTQPVYTPVIDTSSSTSPTTKSSVLEHSEDLNRTDDKTLGDDSSLESANPLTESVSVAISSTQSSGNEEKDEKLNEKPIESILNLPDQSLTITIKPETTTSMPTTPVSETITETVKPEEPVTFNQADNSYSLLTDQTLKVADGNVKVTPNLTHKQVINNRLITGSTRKSQSVTLSLQTEGTTFSSTSTLPSTVIDKSTVSRLTEVTTEIKALPEIITDEPTTLSPSTLPTTILSSSSSSSLPTTTVSSTIQMRSSGLDDVTTIKPDLGLVGDEVTTPMASVTYSNENNQPTTTSTSKSTIEDSSTTIAESPSSTVENLLTTTEASLLSAELTSKSIQSNWSQSINNDVRPSSTTTFSPSTNDYTASENISGEFPKLPNEPVNNGINHLLSPITKEKDEWLERILIKQNSSQDEPHRVETRLEIPKDSSKPMKKIVKIWYKRGRMFLSKPSTSNVQLNFTNSNEGSDKLHRTKIIRIPRGHRPERMGYRKGVFLNKIPIITTTAATTTTTYSDNSTTIASISTSATDATTTNVPVSTQENEESTTLLSAISTEKALSESPTQSATDEPSTISTLQPTTIISSTPSPSSTSTSATITVITTKGTESPEITNSTQQQPSSSPSLTKMKPISLNNPFLLSTITTTSSPSTFGSIMTAKGSDLTTPVLPIKSTPLPTTTMASTIITSTESATTVLPTTVSLSTSDNNPIKPSALYVPPIASLLRSLVGNQALISKGIGFNSPLGLAPTPRKNTLSSNLYIPPIPAGGGSETNYELSPSSSSLKSNNENEFHYNKHLISSNHNSPITRSVGIINMEKQPYHLPLGYFH</sequence>
<feature type="region of interest" description="Disordered" evidence="2">
    <location>
        <begin position="1149"/>
        <end position="1224"/>
    </location>
</feature>
<feature type="compositionally biased region" description="Low complexity" evidence="2">
    <location>
        <begin position="405"/>
        <end position="427"/>
    </location>
</feature>
<evidence type="ECO:0008006" key="6">
    <source>
        <dbReference type="Google" id="ProtNLM"/>
    </source>
</evidence>
<reference evidence="4" key="2">
    <citation type="submission" date="2015-06" db="UniProtKB">
        <authorList>
            <consortium name="EnsemblMetazoa"/>
        </authorList>
    </citation>
    <scope>IDENTIFICATION</scope>
</reference>
<evidence type="ECO:0000256" key="3">
    <source>
        <dbReference type="SAM" id="SignalP"/>
    </source>
</evidence>
<feature type="region of interest" description="Disordered" evidence="2">
    <location>
        <begin position="441"/>
        <end position="521"/>
    </location>
</feature>
<feature type="chain" id="PRO_5004580561" description="OCRE domain-containing protein" evidence="3">
    <location>
        <begin position="29"/>
        <end position="1421"/>
    </location>
</feature>
<feature type="compositionally biased region" description="Basic and acidic residues" evidence="2">
    <location>
        <begin position="623"/>
        <end position="639"/>
    </location>
</feature>
<feature type="region of interest" description="Disordered" evidence="2">
    <location>
        <begin position="326"/>
        <end position="347"/>
    </location>
</feature>
<dbReference type="EnsemblMetazoa" id="tetur01g09260.1">
    <property type="protein sequence ID" value="tetur01g09260.1"/>
    <property type="gene ID" value="tetur01g09260"/>
</dbReference>
<feature type="region of interest" description="Disordered" evidence="2">
    <location>
        <begin position="607"/>
        <end position="677"/>
    </location>
</feature>